<organism evidence="2 3">
    <name type="scientific">Nicotiana attenuata</name>
    <name type="common">Coyote tobacco</name>
    <dbReference type="NCBI Taxonomy" id="49451"/>
    <lineage>
        <taxon>Eukaryota</taxon>
        <taxon>Viridiplantae</taxon>
        <taxon>Streptophyta</taxon>
        <taxon>Embryophyta</taxon>
        <taxon>Tracheophyta</taxon>
        <taxon>Spermatophyta</taxon>
        <taxon>Magnoliopsida</taxon>
        <taxon>eudicotyledons</taxon>
        <taxon>Gunneridae</taxon>
        <taxon>Pentapetalae</taxon>
        <taxon>asterids</taxon>
        <taxon>lamiids</taxon>
        <taxon>Solanales</taxon>
        <taxon>Solanaceae</taxon>
        <taxon>Nicotianoideae</taxon>
        <taxon>Nicotianeae</taxon>
        <taxon>Nicotiana</taxon>
    </lineage>
</organism>
<dbReference type="EMBL" id="MJEQ01000278">
    <property type="protein sequence ID" value="OIT37712.1"/>
    <property type="molecule type" value="Genomic_DNA"/>
</dbReference>
<dbReference type="PANTHER" id="PTHR34222">
    <property type="entry name" value="GAG_PRE-INTEGRS DOMAIN-CONTAINING PROTEIN"/>
    <property type="match status" value="1"/>
</dbReference>
<gene>
    <name evidence="2" type="ORF">A4A49_59153</name>
</gene>
<evidence type="ECO:0000313" key="2">
    <source>
        <dbReference type="EMBL" id="OIT37712.1"/>
    </source>
</evidence>
<dbReference type="PANTHER" id="PTHR34222:SF82">
    <property type="entry name" value="CCHC-TYPE DOMAIN-CONTAINING PROTEIN"/>
    <property type="match status" value="1"/>
</dbReference>
<feature type="non-terminal residue" evidence="2">
    <location>
        <position position="192"/>
    </location>
</feature>
<reference evidence="2" key="1">
    <citation type="submission" date="2016-11" db="EMBL/GenBank/DDBJ databases">
        <title>The genome of Nicotiana attenuata.</title>
        <authorList>
            <person name="Xu S."/>
            <person name="Brockmoeller T."/>
            <person name="Gaquerel E."/>
            <person name="Navarro A."/>
            <person name="Kuhl H."/>
            <person name="Gase K."/>
            <person name="Ling Z."/>
            <person name="Zhou W."/>
            <person name="Kreitzer C."/>
            <person name="Stanke M."/>
            <person name="Tang H."/>
            <person name="Lyons E."/>
            <person name="Pandey P."/>
            <person name="Pandey S.P."/>
            <person name="Timmermann B."/>
            <person name="Baldwin I.T."/>
        </authorList>
    </citation>
    <scope>NUCLEOTIDE SEQUENCE [LARGE SCALE GENOMIC DNA]</scope>
    <source>
        <strain evidence="2">UT</strain>
    </source>
</reference>
<feature type="non-terminal residue" evidence="2">
    <location>
        <position position="1"/>
    </location>
</feature>
<dbReference type="AlphaFoldDB" id="A0A314L845"/>
<sequence length="192" mass="21132">YAIVIEDETKKGSSGHSSTGLNSLMEGNDITALWSAKGPQMQKPRKNYNIVCDFCKMKGHDKENCYQLIGYPTDFKGIRKPVANSAYFGNSTQLGNHGQYQRMGNNSRNEKDAGVSMQMPMPFTPEQYDQILKMLQKDSTPESTANAAGITGPLMLANVVSVTHSTDSKAKDDKWIVDIGATDHMVSNSEMI</sequence>
<evidence type="ECO:0000256" key="1">
    <source>
        <dbReference type="SAM" id="MobiDB-lite"/>
    </source>
</evidence>
<comment type="caution">
    <text evidence="2">The sequence shown here is derived from an EMBL/GenBank/DDBJ whole genome shotgun (WGS) entry which is preliminary data.</text>
</comment>
<dbReference type="Proteomes" id="UP000187609">
    <property type="component" value="Unassembled WGS sequence"/>
</dbReference>
<proteinExistence type="predicted"/>
<name>A0A314L845_NICAT</name>
<accession>A0A314L845</accession>
<evidence type="ECO:0008006" key="4">
    <source>
        <dbReference type="Google" id="ProtNLM"/>
    </source>
</evidence>
<protein>
    <recommendedName>
        <fullName evidence="4">Retrotransposon gag domain-containing protein</fullName>
    </recommendedName>
</protein>
<feature type="region of interest" description="Disordered" evidence="1">
    <location>
        <begin position="94"/>
        <end position="114"/>
    </location>
</feature>
<keyword evidence="3" id="KW-1185">Reference proteome</keyword>
<feature type="compositionally biased region" description="Polar residues" evidence="1">
    <location>
        <begin position="94"/>
        <end position="107"/>
    </location>
</feature>
<dbReference type="Gramene" id="OIT37712">
    <property type="protein sequence ID" value="OIT37712"/>
    <property type="gene ID" value="A4A49_59153"/>
</dbReference>
<evidence type="ECO:0000313" key="3">
    <source>
        <dbReference type="Proteomes" id="UP000187609"/>
    </source>
</evidence>